<evidence type="ECO:0000259" key="3">
    <source>
        <dbReference type="Pfam" id="PF24615"/>
    </source>
</evidence>
<dbReference type="WBParaSite" id="BPAG_0000721301-mRNA-1">
    <property type="protein sequence ID" value="BPAG_0000721301-mRNA-1"/>
    <property type="gene ID" value="BPAG_0000721301"/>
</dbReference>
<feature type="coiled-coil region" evidence="1">
    <location>
        <begin position="55"/>
        <end position="86"/>
    </location>
</feature>
<evidence type="ECO:0000256" key="1">
    <source>
        <dbReference type="SAM" id="Coils"/>
    </source>
</evidence>
<proteinExistence type="predicted"/>
<evidence type="ECO:0000313" key="4">
    <source>
        <dbReference type="WBParaSite" id="BPAG_0000721301-mRNA-1"/>
    </source>
</evidence>
<dbReference type="Pfam" id="PF24615">
    <property type="entry name" value="Spectrin_Anc-1_2"/>
    <property type="match status" value="1"/>
</dbReference>
<reference evidence="4" key="1">
    <citation type="submission" date="2017-02" db="UniProtKB">
        <authorList>
            <consortium name="WormBaseParasite"/>
        </authorList>
    </citation>
    <scope>IDENTIFICATION</scope>
</reference>
<protein>
    <submittedName>
        <fullName evidence="4">Dynactin subunit 2</fullName>
    </submittedName>
</protein>
<accession>A0A0N4TG75</accession>
<dbReference type="STRING" id="6280.A0A0N4TG75"/>
<evidence type="ECO:0000259" key="2">
    <source>
        <dbReference type="Pfam" id="PF24611"/>
    </source>
</evidence>
<dbReference type="InterPro" id="IPR057134">
    <property type="entry name" value="Spectrin_Anc-1_3"/>
</dbReference>
<feature type="domain" description="Nuclear anchorage protein 1 spectrin-like repeat" evidence="2">
    <location>
        <begin position="131"/>
        <end position="243"/>
    </location>
</feature>
<name>A0A0N4TG75_BRUPA</name>
<feature type="coiled-coil region" evidence="1">
    <location>
        <begin position="174"/>
        <end position="204"/>
    </location>
</feature>
<feature type="domain" description="Nuclear anchorage protein 1 spectrin repeat" evidence="3">
    <location>
        <begin position="1"/>
        <end position="51"/>
    </location>
</feature>
<dbReference type="Pfam" id="PF24611">
    <property type="entry name" value="Spectrin_Anc-1"/>
    <property type="match status" value="1"/>
</dbReference>
<sequence>LERFKNKIDDTDERNLDVDKITEKQNLLHTIEKALDHLKNGQQMVEKRISDLRIAEKMHEDCNHLYDELNALIKEGEEVLNDAEAIPTIYTTTMDAFVSPLEMATKLLQTMLENDEMAIRLKATVKDAKVLQANLSHHANLWLQFVDERDNATDQLEIKRKPLDEIGNKHIRSCEEVIDDLDKLKKAANELNDLRSVMSKLQSLSEQLHPLETAYADVRFYDVDVEQTQQQYENLISLINSELHDENILNESAQQLAQELEYLNGKFSMESVNREQFEEMLNHQLPSLQAKLLQFLQAKDDEAKRIRIHVA</sequence>
<organism evidence="4">
    <name type="scientific">Brugia pahangi</name>
    <name type="common">Filarial nematode worm</name>
    <dbReference type="NCBI Taxonomy" id="6280"/>
    <lineage>
        <taxon>Eukaryota</taxon>
        <taxon>Metazoa</taxon>
        <taxon>Ecdysozoa</taxon>
        <taxon>Nematoda</taxon>
        <taxon>Chromadorea</taxon>
        <taxon>Rhabditida</taxon>
        <taxon>Spirurina</taxon>
        <taxon>Spiruromorpha</taxon>
        <taxon>Filarioidea</taxon>
        <taxon>Onchocercidae</taxon>
        <taxon>Brugia</taxon>
    </lineage>
</organism>
<dbReference type="AlphaFoldDB" id="A0A0N4TG75"/>
<keyword evidence="1" id="KW-0175">Coiled coil</keyword>
<dbReference type="InterPro" id="IPR057133">
    <property type="entry name" value="Spectrin_Anc-1_2"/>
</dbReference>